<evidence type="ECO:0000313" key="16">
    <source>
        <dbReference type="EMBL" id="MBP1856101.1"/>
    </source>
</evidence>
<dbReference type="Pfam" id="PF00364">
    <property type="entry name" value="Biotin_lipoyl"/>
    <property type="match status" value="1"/>
</dbReference>
<feature type="domain" description="Lipoyl-binding" evidence="15">
    <location>
        <begin position="1"/>
        <end position="76"/>
    </location>
</feature>
<dbReference type="Gene3D" id="3.30.390.30">
    <property type="match status" value="1"/>
</dbReference>
<dbReference type="SUPFAM" id="SSF55424">
    <property type="entry name" value="FAD/NAD-linked reductases, dimerisation (C-terminal) domain"/>
    <property type="match status" value="1"/>
</dbReference>
<evidence type="ECO:0000256" key="13">
    <source>
        <dbReference type="ARBA" id="ARBA00049187"/>
    </source>
</evidence>
<accession>A0ABS4EE11</accession>
<evidence type="ECO:0000256" key="11">
    <source>
        <dbReference type="ARBA" id="ARBA00023157"/>
    </source>
</evidence>
<comment type="subcellular location">
    <subcellularLocation>
        <location evidence="1">Cytoplasm</location>
    </subcellularLocation>
</comment>
<dbReference type="InterPro" id="IPR001100">
    <property type="entry name" value="Pyr_nuc-diS_OxRdtase"/>
</dbReference>
<evidence type="ECO:0000256" key="1">
    <source>
        <dbReference type="ARBA" id="ARBA00004496"/>
    </source>
</evidence>
<keyword evidence="9 14" id="KW-0560">Oxidoreductase</keyword>
<keyword evidence="6 14" id="KW-0285">Flavoprotein</keyword>
<organism evidence="16 17">
    <name type="scientific">Metaclostridioides mangenotii</name>
    <dbReference type="NCBI Taxonomy" id="1540"/>
    <lineage>
        <taxon>Bacteria</taxon>
        <taxon>Bacillati</taxon>
        <taxon>Bacillota</taxon>
        <taxon>Clostridia</taxon>
        <taxon>Peptostreptococcales</taxon>
        <taxon>Peptostreptococcaceae</taxon>
        <taxon>Metaclostridioides</taxon>
    </lineage>
</organism>
<dbReference type="CDD" id="cd06849">
    <property type="entry name" value="lipoyl_domain"/>
    <property type="match status" value="1"/>
</dbReference>
<evidence type="ECO:0000256" key="14">
    <source>
        <dbReference type="RuleBase" id="RU003692"/>
    </source>
</evidence>
<keyword evidence="11" id="KW-1015">Disulfide bond</keyword>
<keyword evidence="12 14" id="KW-0676">Redox-active center</keyword>
<dbReference type="Pfam" id="PF07992">
    <property type="entry name" value="Pyr_redox_2"/>
    <property type="match status" value="1"/>
</dbReference>
<evidence type="ECO:0000259" key="15">
    <source>
        <dbReference type="PROSITE" id="PS50968"/>
    </source>
</evidence>
<evidence type="ECO:0000313" key="17">
    <source>
        <dbReference type="Proteomes" id="UP000767291"/>
    </source>
</evidence>
<dbReference type="PRINTS" id="PR00411">
    <property type="entry name" value="PNDRDTASEI"/>
</dbReference>
<dbReference type="Proteomes" id="UP000767291">
    <property type="component" value="Unassembled WGS sequence"/>
</dbReference>
<dbReference type="InterPro" id="IPR004099">
    <property type="entry name" value="Pyr_nucl-diS_OxRdtase_dimer"/>
</dbReference>
<evidence type="ECO:0000256" key="3">
    <source>
        <dbReference type="ARBA" id="ARBA00012608"/>
    </source>
</evidence>
<comment type="similarity">
    <text evidence="2 14">Belongs to the class-I pyridine nucleotide-disulfide oxidoreductase family.</text>
</comment>
<dbReference type="Gene3D" id="3.50.50.60">
    <property type="entry name" value="FAD/NAD(P)-binding domain"/>
    <property type="match status" value="2"/>
</dbReference>
<dbReference type="PANTHER" id="PTHR22912">
    <property type="entry name" value="DISULFIDE OXIDOREDUCTASE"/>
    <property type="match status" value="1"/>
</dbReference>
<dbReference type="InterPro" id="IPR036188">
    <property type="entry name" value="FAD/NAD-bd_sf"/>
</dbReference>
<dbReference type="PROSITE" id="PS00076">
    <property type="entry name" value="PYRIDINE_REDOX_1"/>
    <property type="match status" value="1"/>
</dbReference>
<dbReference type="InterPro" id="IPR003016">
    <property type="entry name" value="2-oxoA_DH_lipoyl-BS"/>
</dbReference>
<evidence type="ECO:0000256" key="10">
    <source>
        <dbReference type="ARBA" id="ARBA00023027"/>
    </source>
</evidence>
<dbReference type="EMBL" id="JAGGJX010000006">
    <property type="protein sequence ID" value="MBP1856101.1"/>
    <property type="molecule type" value="Genomic_DNA"/>
</dbReference>
<reference evidence="16 17" key="1">
    <citation type="submission" date="2021-03" db="EMBL/GenBank/DDBJ databases">
        <title>Genomic Encyclopedia of Type Strains, Phase IV (KMG-IV): sequencing the most valuable type-strain genomes for metagenomic binning, comparative biology and taxonomic classification.</title>
        <authorList>
            <person name="Goeker M."/>
        </authorList>
    </citation>
    <scope>NUCLEOTIDE SEQUENCE [LARGE SCALE GENOMIC DNA]</scope>
    <source>
        <strain evidence="16 17">DSM 1289</strain>
    </source>
</reference>
<name>A0ABS4EE11_9FIRM</name>
<sequence length="565" mass="61004">MTNIILNKLSGEDKNAKVGKILIKQGQQIQEGDGLFNAESAKGNFLVKSQYEGTILNVLIEEGQNIKIGEAIAKIEGEKVNKEPIQSNAKYNFGLAKPKKEDIVCDVAIIGGGPGGYVSAIRAAQLGASVALIEKDKLGGTCLNYGCIPTKSFVKSAHLYDEMKKCSEFGIKTNQIDIQLDKIVERKNEVVSNLTGGIKHLLDHWQIKYIEGEAKVSKDIITVNNNKIDATIKAKNIIIATGSSPAKLNVPGSDLQSVLTNEEILELNSIPKTLTVIGGGVIGMEFAFIFNTFGCKVTVVEYMDNILASLDDDIIDIIVDECNQRGIKICTNSKVEEIFMSEDEQTVIAFSKDDKKHFVISDTVLMSVGRKPNLSSIDLDELDVELNEKKNGIEVDSSMVTTNPSIYAIGDITNKIQLAHVASHQGIVAAENCMGKTSVMDYTAIPSAVFLSPEIGVVGLSEKEAKKGGIPYKISKFPFAANGKALSQGEGKGFVKALYCEEDHIILGAAVIGPGATDLISNFTHFIENKTDYRTLNKTVFAHPTTAESVNEAILGITGEAIHFA</sequence>
<evidence type="ECO:0000256" key="8">
    <source>
        <dbReference type="ARBA" id="ARBA00022827"/>
    </source>
</evidence>
<dbReference type="InterPro" id="IPR016156">
    <property type="entry name" value="FAD/NAD-linked_Rdtase_dimer_sf"/>
</dbReference>
<dbReference type="Gene3D" id="2.40.50.100">
    <property type="match status" value="1"/>
</dbReference>
<dbReference type="PROSITE" id="PS00189">
    <property type="entry name" value="LIPOYL"/>
    <property type="match status" value="1"/>
</dbReference>
<evidence type="ECO:0000256" key="2">
    <source>
        <dbReference type="ARBA" id="ARBA00007532"/>
    </source>
</evidence>
<dbReference type="InterPro" id="IPR011053">
    <property type="entry name" value="Single_hybrid_motif"/>
</dbReference>
<keyword evidence="5" id="KW-0963">Cytoplasm</keyword>
<dbReference type="PRINTS" id="PR00368">
    <property type="entry name" value="FADPNR"/>
</dbReference>
<evidence type="ECO:0000256" key="5">
    <source>
        <dbReference type="ARBA" id="ARBA00022490"/>
    </source>
</evidence>
<dbReference type="InterPro" id="IPR023753">
    <property type="entry name" value="FAD/NAD-binding_dom"/>
</dbReference>
<proteinExistence type="inferred from homology"/>
<dbReference type="RefSeq" id="WP_209457448.1">
    <property type="nucleotide sequence ID" value="NZ_BAAACS010000016.1"/>
</dbReference>
<evidence type="ECO:0000256" key="9">
    <source>
        <dbReference type="ARBA" id="ARBA00023002"/>
    </source>
</evidence>
<keyword evidence="17" id="KW-1185">Reference proteome</keyword>
<dbReference type="InterPro" id="IPR000089">
    <property type="entry name" value="Biotin_lipoyl"/>
</dbReference>
<evidence type="ECO:0000256" key="7">
    <source>
        <dbReference type="ARBA" id="ARBA00022823"/>
    </source>
</evidence>
<dbReference type="NCBIfam" id="TIGR01350">
    <property type="entry name" value="lipoamide_DH"/>
    <property type="match status" value="1"/>
</dbReference>
<dbReference type="InterPro" id="IPR012999">
    <property type="entry name" value="Pyr_OxRdtase_I_AS"/>
</dbReference>
<keyword evidence="10 14" id="KW-0520">NAD</keyword>
<evidence type="ECO:0000256" key="12">
    <source>
        <dbReference type="ARBA" id="ARBA00023284"/>
    </source>
</evidence>
<dbReference type="PANTHER" id="PTHR22912:SF217">
    <property type="entry name" value="DIHYDROLIPOYL DEHYDROGENASE"/>
    <property type="match status" value="1"/>
</dbReference>
<comment type="caution">
    <text evidence="16">The sequence shown here is derived from an EMBL/GenBank/DDBJ whole genome shotgun (WGS) entry which is preliminary data.</text>
</comment>
<comment type="miscellaneous">
    <text evidence="14">The active site is a redox-active disulfide bond.</text>
</comment>
<dbReference type="InterPro" id="IPR006258">
    <property type="entry name" value="Lipoamide_DH"/>
</dbReference>
<comment type="catalytic activity">
    <reaction evidence="13 14">
        <text>N(6)-[(R)-dihydrolipoyl]-L-lysyl-[protein] + NAD(+) = N(6)-[(R)-lipoyl]-L-lysyl-[protein] + NADH + H(+)</text>
        <dbReference type="Rhea" id="RHEA:15045"/>
        <dbReference type="Rhea" id="RHEA-COMP:10474"/>
        <dbReference type="Rhea" id="RHEA-COMP:10475"/>
        <dbReference type="ChEBI" id="CHEBI:15378"/>
        <dbReference type="ChEBI" id="CHEBI:57540"/>
        <dbReference type="ChEBI" id="CHEBI:57945"/>
        <dbReference type="ChEBI" id="CHEBI:83099"/>
        <dbReference type="ChEBI" id="CHEBI:83100"/>
        <dbReference type="EC" id="1.8.1.4"/>
    </reaction>
</comment>
<evidence type="ECO:0000256" key="4">
    <source>
        <dbReference type="ARBA" id="ARBA00016961"/>
    </source>
</evidence>
<gene>
    <name evidence="16" type="ORF">J2Z43_002503</name>
</gene>
<dbReference type="PROSITE" id="PS50968">
    <property type="entry name" value="BIOTINYL_LIPOYL"/>
    <property type="match status" value="1"/>
</dbReference>
<evidence type="ECO:0000256" key="6">
    <source>
        <dbReference type="ARBA" id="ARBA00022630"/>
    </source>
</evidence>
<keyword evidence="7" id="KW-0450">Lipoyl</keyword>
<keyword evidence="8 14" id="KW-0274">FAD</keyword>
<dbReference type="SUPFAM" id="SSF51905">
    <property type="entry name" value="FAD/NAD(P)-binding domain"/>
    <property type="match status" value="1"/>
</dbReference>
<dbReference type="PIRSF" id="PIRSF000350">
    <property type="entry name" value="Mercury_reductase_MerA"/>
    <property type="match status" value="1"/>
</dbReference>
<protein>
    <recommendedName>
        <fullName evidence="4 14">Dihydrolipoyl dehydrogenase</fullName>
        <ecNumber evidence="3 14">1.8.1.4</ecNumber>
    </recommendedName>
</protein>
<dbReference type="EC" id="1.8.1.4" evidence="3 14"/>
<dbReference type="Pfam" id="PF02852">
    <property type="entry name" value="Pyr_redox_dim"/>
    <property type="match status" value="1"/>
</dbReference>
<dbReference type="SUPFAM" id="SSF51230">
    <property type="entry name" value="Single hybrid motif"/>
    <property type="match status" value="1"/>
</dbReference>
<comment type="cofactor">
    <cofactor evidence="14">
        <name>FAD</name>
        <dbReference type="ChEBI" id="CHEBI:57692"/>
    </cofactor>
    <text evidence="14">Binds 1 FAD per subunit.</text>
</comment>
<dbReference type="GO" id="GO:0004148">
    <property type="term" value="F:dihydrolipoyl dehydrogenase (NADH) activity"/>
    <property type="evidence" value="ECO:0007669"/>
    <property type="project" value="UniProtKB-EC"/>
</dbReference>
<dbReference type="InterPro" id="IPR050151">
    <property type="entry name" value="Class-I_Pyr_Nuc-Dis_Oxidored"/>
</dbReference>